<organism evidence="1 2">
    <name type="scientific">Levilactobacillus lanxiensis</name>
    <dbReference type="NCBI Taxonomy" id="2799568"/>
    <lineage>
        <taxon>Bacteria</taxon>
        <taxon>Bacillati</taxon>
        <taxon>Bacillota</taxon>
        <taxon>Bacilli</taxon>
        <taxon>Lactobacillales</taxon>
        <taxon>Lactobacillaceae</taxon>
        <taxon>Levilactobacillus</taxon>
    </lineage>
</organism>
<dbReference type="InterPro" id="IPR013321">
    <property type="entry name" value="Arc_rbn_hlx_hlx"/>
</dbReference>
<sequence>MAKEAQKRFLLRLDESLFKRVADAADADGRSINAYIAQVLSRAAPAGNWEQRQLIGRAIAGKELDVKSGLVLVAGIYYRYLLEAPEKPDKDANYTVIESHGNILTLKKI</sequence>
<keyword evidence="2" id="KW-1185">Reference proteome</keyword>
<dbReference type="InterPro" id="IPR008651">
    <property type="entry name" value="Uncharacterised_HicB"/>
</dbReference>
<evidence type="ECO:0000313" key="1">
    <source>
        <dbReference type="EMBL" id="MFD1454098.1"/>
    </source>
</evidence>
<dbReference type="Pfam" id="PF05534">
    <property type="entry name" value="HicB"/>
    <property type="match status" value="1"/>
</dbReference>
<gene>
    <name evidence="1" type="ORF">ACFQ44_00220</name>
</gene>
<name>A0ABW4D0N0_9LACO</name>
<proteinExistence type="predicted"/>
<dbReference type="InterPro" id="IPR010985">
    <property type="entry name" value="Ribbon_hlx_hlx"/>
</dbReference>
<reference evidence="2" key="1">
    <citation type="journal article" date="2019" name="Int. J. Syst. Evol. Microbiol.">
        <title>The Global Catalogue of Microorganisms (GCM) 10K type strain sequencing project: providing services to taxonomists for standard genome sequencing and annotation.</title>
        <authorList>
            <consortium name="The Broad Institute Genomics Platform"/>
            <consortium name="The Broad Institute Genome Sequencing Center for Infectious Disease"/>
            <person name="Wu L."/>
            <person name="Ma J."/>
        </authorList>
    </citation>
    <scope>NUCLEOTIDE SEQUENCE [LARGE SCALE GENOMIC DNA]</scope>
    <source>
        <strain evidence="2">CCM 8979</strain>
    </source>
</reference>
<dbReference type="Gene3D" id="1.10.1220.10">
    <property type="entry name" value="Met repressor-like"/>
    <property type="match status" value="1"/>
</dbReference>
<comment type="caution">
    <text evidence="1">The sequence shown here is derived from an EMBL/GenBank/DDBJ whole genome shotgun (WGS) entry which is preliminary data.</text>
</comment>
<protein>
    <submittedName>
        <fullName evidence="1">Toxin-antitoxin system HicB family antitoxin</fullName>
    </submittedName>
</protein>
<dbReference type="EMBL" id="JBHTOD010000001">
    <property type="protein sequence ID" value="MFD1454098.1"/>
    <property type="molecule type" value="Genomic_DNA"/>
</dbReference>
<accession>A0ABW4D0N0</accession>
<evidence type="ECO:0000313" key="2">
    <source>
        <dbReference type="Proteomes" id="UP001597189"/>
    </source>
</evidence>
<dbReference type="Proteomes" id="UP001597189">
    <property type="component" value="Unassembled WGS sequence"/>
</dbReference>
<dbReference type="SUPFAM" id="SSF47598">
    <property type="entry name" value="Ribbon-helix-helix"/>
    <property type="match status" value="1"/>
</dbReference>
<dbReference type="RefSeq" id="WP_203642734.1">
    <property type="nucleotide sequence ID" value="NZ_BOLN01000001.1"/>
</dbReference>